<evidence type="ECO:0000313" key="1">
    <source>
        <dbReference type="EMBL" id="SEB04199.1"/>
    </source>
</evidence>
<accession>A0A1H4G3M9</accession>
<dbReference type="GO" id="GO:0004803">
    <property type="term" value="F:transposase activity"/>
    <property type="evidence" value="ECO:0007669"/>
    <property type="project" value="InterPro"/>
</dbReference>
<dbReference type="InterPro" id="IPR052546">
    <property type="entry name" value="Transposase_8_domain"/>
</dbReference>
<organism evidence="1 2">
    <name type="scientific">Rubrimonas cliftonensis</name>
    <dbReference type="NCBI Taxonomy" id="89524"/>
    <lineage>
        <taxon>Bacteria</taxon>
        <taxon>Pseudomonadati</taxon>
        <taxon>Pseudomonadota</taxon>
        <taxon>Alphaproteobacteria</taxon>
        <taxon>Rhodobacterales</taxon>
        <taxon>Paracoccaceae</taxon>
        <taxon>Rubrimonas</taxon>
    </lineage>
</organism>
<dbReference type="Pfam" id="PF01527">
    <property type="entry name" value="HTH_Tnp_1"/>
    <property type="match status" value="1"/>
</dbReference>
<sequence length="88" mass="10051">MKRSRFTEEQIIGVPREQEAGATVAEVCRKHGMSSATFYAWKSKYGGMDVSDAKRFKALEEENAKFKRLYADAMLDNSVLKDLLGKKW</sequence>
<reference evidence="1 2" key="1">
    <citation type="submission" date="2016-10" db="EMBL/GenBank/DDBJ databases">
        <authorList>
            <person name="de Groot N.N."/>
        </authorList>
    </citation>
    <scope>NUCLEOTIDE SEQUENCE [LARGE SCALE GENOMIC DNA]</scope>
    <source>
        <strain evidence="1 2">DSM 15345</strain>
    </source>
</reference>
<dbReference type="GO" id="GO:0003677">
    <property type="term" value="F:DNA binding"/>
    <property type="evidence" value="ECO:0007669"/>
    <property type="project" value="InterPro"/>
</dbReference>
<dbReference type="InterPro" id="IPR002514">
    <property type="entry name" value="Transposase_8"/>
</dbReference>
<name>A0A1H4G3M9_9RHOB</name>
<dbReference type="InterPro" id="IPR009057">
    <property type="entry name" value="Homeodomain-like_sf"/>
</dbReference>
<proteinExistence type="predicted"/>
<evidence type="ECO:0000313" key="2">
    <source>
        <dbReference type="Proteomes" id="UP000198703"/>
    </source>
</evidence>
<dbReference type="Proteomes" id="UP000198703">
    <property type="component" value="Unassembled WGS sequence"/>
</dbReference>
<dbReference type="AlphaFoldDB" id="A0A1H4G3M9"/>
<dbReference type="SUPFAM" id="SSF46689">
    <property type="entry name" value="Homeodomain-like"/>
    <property type="match status" value="1"/>
</dbReference>
<dbReference type="PANTHER" id="PTHR33609">
    <property type="entry name" value="LOW CALCIUM RESPONSE LOCUS PROTEIN S"/>
    <property type="match status" value="1"/>
</dbReference>
<keyword evidence="2" id="KW-1185">Reference proteome</keyword>
<dbReference type="Gene3D" id="1.10.10.60">
    <property type="entry name" value="Homeodomain-like"/>
    <property type="match status" value="1"/>
</dbReference>
<protein>
    <submittedName>
        <fullName evidence="1">Putative transposase</fullName>
    </submittedName>
</protein>
<dbReference type="GO" id="GO:0006313">
    <property type="term" value="P:DNA transposition"/>
    <property type="evidence" value="ECO:0007669"/>
    <property type="project" value="InterPro"/>
</dbReference>
<dbReference type="EMBL" id="FNQM01000036">
    <property type="protein sequence ID" value="SEB04199.1"/>
    <property type="molecule type" value="Genomic_DNA"/>
</dbReference>
<dbReference type="PANTHER" id="PTHR33609:SF1">
    <property type="entry name" value="TRANSPOSASE"/>
    <property type="match status" value="1"/>
</dbReference>
<gene>
    <name evidence="1" type="ORF">SAMN05444370_13610</name>
</gene>